<organism evidence="1">
    <name type="scientific">Siphoviridae sp. ctTC45</name>
    <dbReference type="NCBI Taxonomy" id="2827573"/>
    <lineage>
        <taxon>Viruses</taxon>
        <taxon>Duplodnaviria</taxon>
        <taxon>Heunggongvirae</taxon>
        <taxon>Uroviricota</taxon>
        <taxon>Caudoviricetes</taxon>
    </lineage>
</organism>
<proteinExistence type="predicted"/>
<sequence length="30" mass="3396">MCVIILIASENISMIIIIKLNILTFHLNVI</sequence>
<reference evidence="1" key="1">
    <citation type="journal article" date="2021" name="Proc. Natl. Acad. Sci. U.S.A.">
        <title>A Catalog of Tens of Thousands of Viruses from Human Metagenomes Reveals Hidden Associations with Chronic Diseases.</title>
        <authorList>
            <person name="Tisza M.J."/>
            <person name="Buck C.B."/>
        </authorList>
    </citation>
    <scope>NUCLEOTIDE SEQUENCE</scope>
    <source>
        <strain evidence="1">CtTC45</strain>
    </source>
</reference>
<accession>A0A8S5LQQ0</accession>
<protein>
    <submittedName>
        <fullName evidence="1">Uncharacterized protein</fullName>
    </submittedName>
</protein>
<name>A0A8S5LQQ0_9CAUD</name>
<dbReference type="EMBL" id="BK015895">
    <property type="protein sequence ID" value="DAD72200.1"/>
    <property type="molecule type" value="Genomic_DNA"/>
</dbReference>
<evidence type="ECO:0000313" key="1">
    <source>
        <dbReference type="EMBL" id="DAD72200.1"/>
    </source>
</evidence>